<sequence length="132" mass="14857">MTGLTLVWDKVRDLPAVPLTEHCGRAVTWDDWHLAPNVTHIVQKCEQADCLHEGQKFKTTGTVHPAEGDTILAPSRERRTGSGRTYGALVRRPAHPVRSLHAFCCARCRHIDVYEMTDRDFVPVDLVQGVLF</sequence>
<name>A0ABV6QND8_9ACTN</name>
<evidence type="ECO:0000313" key="1">
    <source>
        <dbReference type="EMBL" id="MFC0626161.1"/>
    </source>
</evidence>
<dbReference type="RefSeq" id="WP_380049330.1">
    <property type="nucleotide sequence ID" value="NZ_JBHLTC010000022.1"/>
</dbReference>
<gene>
    <name evidence="1" type="ORF">ACFFGN_18935</name>
</gene>
<comment type="caution">
    <text evidence="1">The sequence shown here is derived from an EMBL/GenBank/DDBJ whole genome shotgun (WGS) entry which is preliminary data.</text>
</comment>
<proteinExistence type="predicted"/>
<dbReference type="Proteomes" id="UP001589890">
    <property type="component" value="Unassembled WGS sequence"/>
</dbReference>
<organism evidence="1 2">
    <name type="scientific">Kribbella deserti</name>
    <dbReference type="NCBI Taxonomy" id="1926257"/>
    <lineage>
        <taxon>Bacteria</taxon>
        <taxon>Bacillati</taxon>
        <taxon>Actinomycetota</taxon>
        <taxon>Actinomycetes</taxon>
        <taxon>Propionibacteriales</taxon>
        <taxon>Kribbellaceae</taxon>
        <taxon>Kribbella</taxon>
    </lineage>
</organism>
<dbReference type="EMBL" id="JBHLTC010000022">
    <property type="protein sequence ID" value="MFC0626161.1"/>
    <property type="molecule type" value="Genomic_DNA"/>
</dbReference>
<protein>
    <submittedName>
        <fullName evidence="1">Uncharacterized protein</fullName>
    </submittedName>
</protein>
<evidence type="ECO:0000313" key="2">
    <source>
        <dbReference type="Proteomes" id="UP001589890"/>
    </source>
</evidence>
<accession>A0ABV6QND8</accession>
<keyword evidence="2" id="KW-1185">Reference proteome</keyword>
<reference evidence="1 2" key="1">
    <citation type="submission" date="2024-09" db="EMBL/GenBank/DDBJ databases">
        <authorList>
            <person name="Sun Q."/>
            <person name="Mori K."/>
        </authorList>
    </citation>
    <scope>NUCLEOTIDE SEQUENCE [LARGE SCALE GENOMIC DNA]</scope>
    <source>
        <strain evidence="1 2">CGMCC 1.15906</strain>
    </source>
</reference>